<dbReference type="InterPro" id="IPR000551">
    <property type="entry name" value="MerR-type_HTH_dom"/>
</dbReference>
<evidence type="ECO:0000313" key="6">
    <source>
        <dbReference type="Proteomes" id="UP001500653"/>
    </source>
</evidence>
<reference evidence="5 6" key="1">
    <citation type="journal article" date="2019" name="Int. J. Syst. Evol. Microbiol.">
        <title>The Global Catalogue of Microorganisms (GCM) 10K type strain sequencing project: providing services to taxonomists for standard genome sequencing and annotation.</title>
        <authorList>
            <consortium name="The Broad Institute Genomics Platform"/>
            <consortium name="The Broad Institute Genome Sequencing Center for Infectious Disease"/>
            <person name="Wu L."/>
            <person name="Ma J."/>
        </authorList>
    </citation>
    <scope>NUCLEOTIDE SEQUENCE [LARGE SCALE GENOMIC DNA]</scope>
    <source>
        <strain evidence="5 6">JCM 13023</strain>
    </source>
</reference>
<name>A0ABN1W158_9PSEU</name>
<sequence length="136" mass="15333">MLTKNSLYQLGYQDEYHEIRFSKRERMTLHDLDDEHRPTFTTGQAADLLGVEQPFLRSLDTAGVVSPERSGGGHRRYSRHQLGRASRMRTLFDEGMNLQAAQRILALEHELDEARREIAALRTQLGDPPGGAASDG</sequence>
<proteinExistence type="predicted"/>
<dbReference type="InterPro" id="IPR047057">
    <property type="entry name" value="MerR_fam"/>
</dbReference>
<dbReference type="PROSITE" id="PS50937">
    <property type="entry name" value="HTH_MERR_2"/>
    <property type="match status" value="1"/>
</dbReference>
<evidence type="ECO:0000256" key="2">
    <source>
        <dbReference type="SAM" id="Coils"/>
    </source>
</evidence>
<keyword evidence="1" id="KW-0238">DNA-binding</keyword>
<evidence type="ECO:0000259" key="4">
    <source>
        <dbReference type="PROSITE" id="PS50937"/>
    </source>
</evidence>
<dbReference type="Pfam" id="PF13411">
    <property type="entry name" value="MerR_1"/>
    <property type="match status" value="1"/>
</dbReference>
<accession>A0ABN1W158</accession>
<evidence type="ECO:0000256" key="3">
    <source>
        <dbReference type="SAM" id="MobiDB-lite"/>
    </source>
</evidence>
<dbReference type="Proteomes" id="UP001500653">
    <property type="component" value="Unassembled WGS sequence"/>
</dbReference>
<dbReference type="PANTHER" id="PTHR30204:SF93">
    <property type="entry name" value="HTH MERR-TYPE DOMAIN-CONTAINING PROTEIN"/>
    <property type="match status" value="1"/>
</dbReference>
<comment type="caution">
    <text evidence="5">The sequence shown here is derived from an EMBL/GenBank/DDBJ whole genome shotgun (WGS) entry which is preliminary data.</text>
</comment>
<feature type="domain" description="HTH merR-type" evidence="4">
    <location>
        <begin position="39"/>
        <end position="107"/>
    </location>
</feature>
<keyword evidence="2" id="KW-0175">Coiled coil</keyword>
<feature type="region of interest" description="Disordered" evidence="3">
    <location>
        <begin position="63"/>
        <end position="82"/>
    </location>
</feature>
<feature type="coiled-coil region" evidence="2">
    <location>
        <begin position="97"/>
        <end position="124"/>
    </location>
</feature>
<dbReference type="SMART" id="SM00422">
    <property type="entry name" value="HTH_MERR"/>
    <property type="match status" value="1"/>
</dbReference>
<gene>
    <name evidence="5" type="ORF">GCM10009676_06330</name>
</gene>
<feature type="compositionally biased region" description="Basic residues" evidence="3">
    <location>
        <begin position="72"/>
        <end position="82"/>
    </location>
</feature>
<organism evidence="5 6">
    <name type="scientific">Prauserella halophila</name>
    <dbReference type="NCBI Taxonomy" id="185641"/>
    <lineage>
        <taxon>Bacteria</taxon>
        <taxon>Bacillati</taxon>
        <taxon>Actinomycetota</taxon>
        <taxon>Actinomycetes</taxon>
        <taxon>Pseudonocardiales</taxon>
        <taxon>Pseudonocardiaceae</taxon>
        <taxon>Prauserella</taxon>
    </lineage>
</organism>
<evidence type="ECO:0000313" key="5">
    <source>
        <dbReference type="EMBL" id="GAA1226944.1"/>
    </source>
</evidence>
<dbReference type="Gene3D" id="1.10.1660.10">
    <property type="match status" value="1"/>
</dbReference>
<protein>
    <recommendedName>
        <fullName evidence="4">HTH merR-type domain-containing protein</fullName>
    </recommendedName>
</protein>
<dbReference type="EMBL" id="BAAALN010000002">
    <property type="protein sequence ID" value="GAA1226944.1"/>
    <property type="molecule type" value="Genomic_DNA"/>
</dbReference>
<keyword evidence="6" id="KW-1185">Reference proteome</keyword>
<dbReference type="PANTHER" id="PTHR30204">
    <property type="entry name" value="REDOX-CYCLING DRUG-SENSING TRANSCRIPTIONAL ACTIVATOR SOXR"/>
    <property type="match status" value="1"/>
</dbReference>
<evidence type="ECO:0000256" key="1">
    <source>
        <dbReference type="ARBA" id="ARBA00023125"/>
    </source>
</evidence>
<dbReference type="SUPFAM" id="SSF46955">
    <property type="entry name" value="Putative DNA-binding domain"/>
    <property type="match status" value="1"/>
</dbReference>
<dbReference type="InterPro" id="IPR009061">
    <property type="entry name" value="DNA-bd_dom_put_sf"/>
</dbReference>